<dbReference type="RefSeq" id="WP_341370508.1">
    <property type="nucleotide sequence ID" value="NZ_JBBPCO010000005.1"/>
</dbReference>
<name>A0ABU9D7D9_9PROT</name>
<keyword evidence="2" id="KW-1185">Reference proteome</keyword>
<proteinExistence type="predicted"/>
<evidence type="ECO:0000313" key="1">
    <source>
        <dbReference type="EMBL" id="MEK8089451.1"/>
    </source>
</evidence>
<dbReference type="EMBL" id="JBBPCO010000005">
    <property type="protein sequence ID" value="MEK8089451.1"/>
    <property type="molecule type" value="Genomic_DNA"/>
</dbReference>
<dbReference type="Proteomes" id="UP001446205">
    <property type="component" value="Unassembled WGS sequence"/>
</dbReference>
<organism evidence="1 2">
    <name type="scientific">Thermithiobacillus plumbiphilus</name>
    <dbReference type="NCBI Taxonomy" id="1729899"/>
    <lineage>
        <taxon>Bacteria</taxon>
        <taxon>Pseudomonadati</taxon>
        <taxon>Pseudomonadota</taxon>
        <taxon>Acidithiobacillia</taxon>
        <taxon>Acidithiobacillales</taxon>
        <taxon>Thermithiobacillaceae</taxon>
        <taxon>Thermithiobacillus</taxon>
    </lineage>
</organism>
<evidence type="ECO:0008006" key="3">
    <source>
        <dbReference type="Google" id="ProtNLM"/>
    </source>
</evidence>
<dbReference type="Gene3D" id="3.40.50.1820">
    <property type="entry name" value="alpha/beta hydrolase"/>
    <property type="match status" value="1"/>
</dbReference>
<gene>
    <name evidence="1" type="ORF">WOB96_06685</name>
</gene>
<sequence>MYRRRWYLGFGIAASLLLLGVLLHQPLERGYQTLLVLSDIAAGPSSSPFKLRTPSPTRQTLVFQVNGRTRTGDLYLPAQGRPRAGMVLLPGIVPQGGREPRLVAFAGALARAGFAVLVPDFPAFRQLMVRPGDARIAADAFHYLARQPNLAPAGRAGMGAFSYAVGVAVLASLQADVRTQVRFILGVGGYHDIGAVVRFFTTGYFQHQGQWFHLRPDPYGQWVFVNSSLPYLHSPVDKQILQSMVRLRLQNPRADLAPLATQLGPEGRALYALLSNRDPNQTTALLRALPIPLQAALSGMSLVDKPLQDLRARLILVHGMDDNLVPYPESIALTRAVPPGQARLYLIHRVLIHVEFDQAPWTSWRFWREDLPDYWRLFRAVHALLGEQAPA</sequence>
<comment type="caution">
    <text evidence="1">The sequence shown here is derived from an EMBL/GenBank/DDBJ whole genome shotgun (WGS) entry which is preliminary data.</text>
</comment>
<dbReference type="InterPro" id="IPR029058">
    <property type="entry name" value="AB_hydrolase_fold"/>
</dbReference>
<evidence type="ECO:0000313" key="2">
    <source>
        <dbReference type="Proteomes" id="UP001446205"/>
    </source>
</evidence>
<dbReference type="SUPFAM" id="SSF53474">
    <property type="entry name" value="alpha/beta-Hydrolases"/>
    <property type="match status" value="1"/>
</dbReference>
<reference evidence="1 2" key="1">
    <citation type="submission" date="2024-04" db="EMBL/GenBank/DDBJ databases">
        <authorList>
            <person name="Abashina T."/>
            <person name="Shaikin A."/>
        </authorList>
    </citation>
    <scope>NUCLEOTIDE SEQUENCE [LARGE SCALE GENOMIC DNA]</scope>
    <source>
        <strain evidence="1 2">AAFK</strain>
    </source>
</reference>
<protein>
    <recommendedName>
        <fullName evidence="3">Alpha/beta hydrolase</fullName>
    </recommendedName>
</protein>
<accession>A0ABU9D7D9</accession>